<dbReference type="Proteomes" id="UP000248627">
    <property type="component" value="Unassembled WGS sequence"/>
</dbReference>
<sequence length="67" mass="7655">MRQTMKDLAFSERSEWFGLGPLAFAVLAGIRALMADEPFARWAWSATAALMLIICVVYVLWTRRNHP</sequence>
<evidence type="ECO:0000313" key="2">
    <source>
        <dbReference type="Proteomes" id="UP000248627"/>
    </source>
</evidence>
<proteinExistence type="predicted"/>
<protein>
    <submittedName>
        <fullName evidence="1">Uncharacterized protein</fullName>
    </submittedName>
</protein>
<dbReference type="RefSeq" id="WP_111242842.1">
    <property type="nucleotide sequence ID" value="NZ_AP023358.1"/>
</dbReference>
<accession>A0A2W2DEK8</accession>
<reference evidence="1 2" key="1">
    <citation type="submission" date="2018-01" db="EMBL/GenBank/DDBJ databases">
        <title>Draft genome sequence of Jishengella endophytica.</title>
        <authorList>
            <person name="Sahin N."/>
            <person name="Ay H."/>
            <person name="Saygin H."/>
        </authorList>
    </citation>
    <scope>NUCLEOTIDE SEQUENCE [LARGE SCALE GENOMIC DNA]</scope>
    <source>
        <strain evidence="1 2">DSM 45430</strain>
    </source>
</reference>
<dbReference type="EMBL" id="POTX01000043">
    <property type="protein sequence ID" value="PZF98287.1"/>
    <property type="molecule type" value="Genomic_DNA"/>
</dbReference>
<comment type="caution">
    <text evidence="1">The sequence shown here is derived from an EMBL/GenBank/DDBJ whole genome shotgun (WGS) entry which is preliminary data.</text>
</comment>
<dbReference type="AlphaFoldDB" id="A0A2W2DEK8"/>
<name>A0A2W2DEK8_9ACTN</name>
<keyword evidence="2" id="KW-1185">Reference proteome</keyword>
<gene>
    <name evidence="1" type="ORF">C1I93_09360</name>
</gene>
<organism evidence="1 2">
    <name type="scientific">Micromonospora endophytica</name>
    <dbReference type="NCBI Taxonomy" id="515350"/>
    <lineage>
        <taxon>Bacteria</taxon>
        <taxon>Bacillati</taxon>
        <taxon>Actinomycetota</taxon>
        <taxon>Actinomycetes</taxon>
        <taxon>Micromonosporales</taxon>
        <taxon>Micromonosporaceae</taxon>
        <taxon>Micromonospora</taxon>
    </lineage>
</organism>
<dbReference type="OrthoDB" id="3397439at2"/>
<evidence type="ECO:0000313" key="1">
    <source>
        <dbReference type="EMBL" id="PZF98287.1"/>
    </source>
</evidence>